<evidence type="ECO:0000313" key="2">
    <source>
        <dbReference type="Proteomes" id="UP000789860"/>
    </source>
</evidence>
<feature type="non-terminal residue" evidence="1">
    <location>
        <position position="1"/>
    </location>
</feature>
<sequence length="39" mass="4502">VQSTPTQATIWKLDPKKLLDFEVRNEITKILQSCNDISK</sequence>
<dbReference type="EMBL" id="CAJVPM010009599">
    <property type="protein sequence ID" value="CAG8565520.1"/>
    <property type="molecule type" value="Genomic_DNA"/>
</dbReference>
<accession>A0ACA9M5N6</accession>
<gene>
    <name evidence="1" type="ORF">SCALOS_LOCUS5660</name>
</gene>
<keyword evidence="2" id="KW-1185">Reference proteome</keyword>
<protein>
    <submittedName>
        <fullName evidence="1">7291_t:CDS:1</fullName>
    </submittedName>
</protein>
<reference evidence="1" key="1">
    <citation type="submission" date="2021-06" db="EMBL/GenBank/DDBJ databases">
        <authorList>
            <person name="Kallberg Y."/>
            <person name="Tangrot J."/>
            <person name="Rosling A."/>
        </authorList>
    </citation>
    <scope>NUCLEOTIDE SEQUENCE</scope>
    <source>
        <strain evidence="1">AU212A</strain>
    </source>
</reference>
<dbReference type="Proteomes" id="UP000789860">
    <property type="component" value="Unassembled WGS sequence"/>
</dbReference>
<organism evidence="1 2">
    <name type="scientific">Scutellospora calospora</name>
    <dbReference type="NCBI Taxonomy" id="85575"/>
    <lineage>
        <taxon>Eukaryota</taxon>
        <taxon>Fungi</taxon>
        <taxon>Fungi incertae sedis</taxon>
        <taxon>Mucoromycota</taxon>
        <taxon>Glomeromycotina</taxon>
        <taxon>Glomeromycetes</taxon>
        <taxon>Diversisporales</taxon>
        <taxon>Gigasporaceae</taxon>
        <taxon>Scutellospora</taxon>
    </lineage>
</organism>
<evidence type="ECO:0000313" key="1">
    <source>
        <dbReference type="EMBL" id="CAG8565520.1"/>
    </source>
</evidence>
<proteinExistence type="predicted"/>
<comment type="caution">
    <text evidence="1">The sequence shown here is derived from an EMBL/GenBank/DDBJ whole genome shotgun (WGS) entry which is preliminary data.</text>
</comment>
<name>A0ACA9M5N6_9GLOM</name>